<feature type="transmembrane region" description="Helical" evidence="7">
    <location>
        <begin position="304"/>
        <end position="325"/>
    </location>
</feature>
<keyword evidence="11" id="KW-1185">Reference proteome</keyword>
<dbReference type="PANTHER" id="PTHR42920">
    <property type="entry name" value="OS03G0707200 PROTEIN-RELATED"/>
    <property type="match status" value="1"/>
</dbReference>
<dbReference type="Pfam" id="PF00892">
    <property type="entry name" value="EamA"/>
    <property type="match status" value="1"/>
</dbReference>
<feature type="transmembrane region" description="Helical" evidence="7">
    <location>
        <begin position="150"/>
        <end position="170"/>
    </location>
</feature>
<feature type="region of interest" description="Disordered" evidence="6">
    <location>
        <begin position="432"/>
        <end position="453"/>
    </location>
</feature>
<dbReference type="PANTHER" id="PTHR42920:SF5">
    <property type="entry name" value="EAMA DOMAIN-CONTAINING PROTEIN"/>
    <property type="match status" value="1"/>
</dbReference>
<dbReference type="OrthoDB" id="2017960at2759"/>
<feature type="transmembrane region" description="Helical" evidence="7">
    <location>
        <begin position="182"/>
        <end position="202"/>
    </location>
</feature>
<dbReference type="SUPFAM" id="SSF103481">
    <property type="entry name" value="Multidrug resistance efflux transporter EmrE"/>
    <property type="match status" value="1"/>
</dbReference>
<dbReference type="EMBL" id="CAICTM010000055">
    <property type="protein sequence ID" value="CAB9499248.1"/>
    <property type="molecule type" value="Genomic_DNA"/>
</dbReference>
<proteinExistence type="predicted"/>
<dbReference type="AlphaFoldDB" id="A0A9N8DA77"/>
<dbReference type="GO" id="GO:0005886">
    <property type="term" value="C:plasma membrane"/>
    <property type="evidence" value="ECO:0007669"/>
    <property type="project" value="UniProtKB-SubCell"/>
</dbReference>
<keyword evidence="4 7" id="KW-1133">Transmembrane helix</keyword>
<name>A0A9N8DA77_9STRA</name>
<comment type="subcellular location">
    <subcellularLocation>
        <location evidence="1">Cell membrane</location>
        <topology evidence="1">Multi-pass membrane protein</topology>
    </subcellularLocation>
</comment>
<evidence type="ECO:0000256" key="6">
    <source>
        <dbReference type="SAM" id="MobiDB-lite"/>
    </source>
</evidence>
<evidence type="ECO:0000256" key="5">
    <source>
        <dbReference type="ARBA" id="ARBA00023136"/>
    </source>
</evidence>
<sequence>MISAVAFTALLASYQVSAFQPLPSNIHGFNRAVHGLAQPRPSTTSLLAFDTKQNVSEVIGSSITSSGNTEPLEMAYLQETLDQEKEMFAAFDVSSSSTEIVVAAAEQETAEVSPLEGLFWRGSVVLLCGLWASNFPIAKMIMAEPGVDSSLYAVTRFAVAALALAPGAIASTRRTGMDWETLKGAFICGSWVAFGYLGQTLGLLSTTASRSCVICSLHCVFVAIIAEWMRVNKAKETMMQSTQFDFKRLIPASIAVAGVAVVELQGAAGGPNVGDLLSFAQPIGFGLGYLMLEELMAKRPDTALAVSAIKLAVVALASFVMFELTPIIQNGGLDNWSFAVPDFGAILASPTALAGVLYTGLVTTALALWIESKAFVRVPATDASLILTTEPLFAAGLAAVTLGETFGLSDYAGASLIIAACVMATLMDDESRDEGCPPDADECEAPRSTFGGY</sequence>
<reference evidence="10" key="1">
    <citation type="submission" date="2020-06" db="EMBL/GenBank/DDBJ databases">
        <authorList>
            <consortium name="Plant Systems Biology data submission"/>
        </authorList>
    </citation>
    <scope>NUCLEOTIDE SEQUENCE</scope>
    <source>
        <strain evidence="10">D6</strain>
    </source>
</reference>
<keyword evidence="8" id="KW-0732">Signal</keyword>
<evidence type="ECO:0000256" key="3">
    <source>
        <dbReference type="ARBA" id="ARBA00022692"/>
    </source>
</evidence>
<accession>A0A9N8DA77</accession>
<evidence type="ECO:0000256" key="8">
    <source>
        <dbReference type="SAM" id="SignalP"/>
    </source>
</evidence>
<feature type="signal peptide" evidence="8">
    <location>
        <begin position="1"/>
        <end position="18"/>
    </location>
</feature>
<evidence type="ECO:0000256" key="4">
    <source>
        <dbReference type="ARBA" id="ARBA00022989"/>
    </source>
</evidence>
<dbReference type="InterPro" id="IPR037185">
    <property type="entry name" value="EmrE-like"/>
</dbReference>
<evidence type="ECO:0000313" key="11">
    <source>
        <dbReference type="Proteomes" id="UP001153069"/>
    </source>
</evidence>
<feature type="transmembrane region" description="Helical" evidence="7">
    <location>
        <begin position="345"/>
        <end position="370"/>
    </location>
</feature>
<evidence type="ECO:0000256" key="7">
    <source>
        <dbReference type="SAM" id="Phobius"/>
    </source>
</evidence>
<evidence type="ECO:0000256" key="1">
    <source>
        <dbReference type="ARBA" id="ARBA00004651"/>
    </source>
</evidence>
<comment type="caution">
    <text evidence="10">The sequence shown here is derived from an EMBL/GenBank/DDBJ whole genome shotgun (WGS) entry which is preliminary data.</text>
</comment>
<feature type="domain" description="EamA" evidence="9">
    <location>
        <begin position="274"/>
        <end position="425"/>
    </location>
</feature>
<keyword evidence="2" id="KW-1003">Cell membrane</keyword>
<evidence type="ECO:0000256" key="2">
    <source>
        <dbReference type="ARBA" id="ARBA00022475"/>
    </source>
</evidence>
<organism evidence="10 11">
    <name type="scientific">Seminavis robusta</name>
    <dbReference type="NCBI Taxonomy" id="568900"/>
    <lineage>
        <taxon>Eukaryota</taxon>
        <taxon>Sar</taxon>
        <taxon>Stramenopiles</taxon>
        <taxon>Ochrophyta</taxon>
        <taxon>Bacillariophyta</taxon>
        <taxon>Bacillariophyceae</taxon>
        <taxon>Bacillariophycidae</taxon>
        <taxon>Naviculales</taxon>
        <taxon>Naviculaceae</taxon>
        <taxon>Seminavis</taxon>
    </lineage>
</organism>
<keyword evidence="3 7" id="KW-0812">Transmembrane</keyword>
<gene>
    <name evidence="10" type="ORF">SEMRO_56_G033050.1</name>
</gene>
<dbReference type="Proteomes" id="UP001153069">
    <property type="component" value="Unassembled WGS sequence"/>
</dbReference>
<feature type="transmembrane region" description="Helical" evidence="7">
    <location>
        <begin position="208"/>
        <end position="228"/>
    </location>
</feature>
<evidence type="ECO:0000313" key="10">
    <source>
        <dbReference type="EMBL" id="CAB9499248.1"/>
    </source>
</evidence>
<keyword evidence="5 7" id="KW-0472">Membrane</keyword>
<dbReference type="InterPro" id="IPR051258">
    <property type="entry name" value="Diverse_Substrate_Transporter"/>
</dbReference>
<evidence type="ECO:0000259" key="9">
    <source>
        <dbReference type="Pfam" id="PF00892"/>
    </source>
</evidence>
<dbReference type="InterPro" id="IPR000620">
    <property type="entry name" value="EamA_dom"/>
</dbReference>
<protein>
    <submittedName>
        <fullName evidence="10">Membrane</fullName>
    </submittedName>
</protein>
<feature type="chain" id="PRO_5040297040" evidence="8">
    <location>
        <begin position="19"/>
        <end position="453"/>
    </location>
</feature>